<accession>A0A8H6BUQ5</accession>
<feature type="domain" description="Zn(2)-C6 fungal-type" evidence="6">
    <location>
        <begin position="30"/>
        <end position="59"/>
    </location>
</feature>
<dbReference type="InterPro" id="IPR036864">
    <property type="entry name" value="Zn2-C6_fun-type_DNA-bd_sf"/>
</dbReference>
<dbReference type="CDD" id="cd00067">
    <property type="entry name" value="GAL4"/>
    <property type="match status" value="1"/>
</dbReference>
<keyword evidence="2" id="KW-0805">Transcription regulation</keyword>
<keyword evidence="1" id="KW-0479">Metal-binding</keyword>
<dbReference type="SUPFAM" id="SSF57701">
    <property type="entry name" value="Zn2/Cys6 DNA-binding domain"/>
    <property type="match status" value="1"/>
</dbReference>
<evidence type="ECO:0000256" key="5">
    <source>
        <dbReference type="SAM" id="MobiDB-lite"/>
    </source>
</evidence>
<dbReference type="EMBL" id="JABWAD010000059">
    <property type="protein sequence ID" value="KAF6065007.1"/>
    <property type="molecule type" value="Genomic_DNA"/>
</dbReference>
<feature type="region of interest" description="Disordered" evidence="5">
    <location>
        <begin position="705"/>
        <end position="742"/>
    </location>
</feature>
<dbReference type="PANTHER" id="PTHR47424:SF6">
    <property type="entry name" value="PROLINE UTILIZATION TRANS-ACTIVATOR"/>
    <property type="match status" value="1"/>
</dbReference>
<evidence type="ECO:0000313" key="7">
    <source>
        <dbReference type="EMBL" id="KAF6065007.1"/>
    </source>
</evidence>
<dbReference type="SMART" id="SM00906">
    <property type="entry name" value="Fungal_trans"/>
    <property type="match status" value="1"/>
</dbReference>
<dbReference type="PROSITE" id="PS50048">
    <property type="entry name" value="ZN2_CY6_FUNGAL_2"/>
    <property type="match status" value="1"/>
</dbReference>
<dbReference type="GO" id="GO:0008270">
    <property type="term" value="F:zinc ion binding"/>
    <property type="evidence" value="ECO:0007669"/>
    <property type="project" value="InterPro"/>
</dbReference>
<sequence>MSQDQTPPVKRPKGRPRILPIPKRTKVSRACDLCKRHKRKCNGDNPCSYCQEKSLQCTYLKLDGRSKKSKIQSHNNNNGDSESVVVAKEIEPELPSLPNTPNSSYSGSGSLETQSHNGNNNNSTSSSSSSNTVNVNNDSSEKDSIAKTSLGMICQSLQTALSNDDNSNVISFFKKKQDQEARQERLSNLDGQHTRILTSETGVLRFFGESSALSLISECRALFYEVLGPSTFTNDPAQNFIHDESISFERNTTPDGINGDGDGKQITTTSNSGVAVQLPLKKDALIMIELFKSNINDTFYVFNMKYFIENIVDKVYNNPIIANSKQLCLLNFVFAIGSLFIEYSSDTNNNEIDYLPNSIEFLQSGQLYMRNNVYDGKLWMVEANFLKYFYYQACCNRSNSWINLGSAIRLAQALGMHRKIINDKIENQEISIHRRRLWRSLYVCDCVSSVNLGRPLMINTYDYDDINYPVEKLLLDENDNVERIRIIAQNATSDSAVLNRSIVQNLYNGGSINIKDSNSLALQLKLWSIELPNFLQLTSDMENQLRDPTNPNNYLFVFVHIGQLYGIMALTRPFLVHVVNRKLRPNMYKPQVTDEKQLMPFCKASIKAAFLTIKLFKFYCTFNKSRKEVFTIQKSIRDAISIFKLFNFNATCNRWAQHLIYMMEALNRPPAIIPSSLQQTTKTSTTTTTTPVLSTHPITSTNLNYQQQQQQVPPPPPPPGSGNVKFPFQNKNNSSPSASSISSEIDRFNDELIRWNNDNTVFEQMVNFQQYFVPNDIDVLNNNYLDAFNYTNTYKYNM</sequence>
<dbReference type="GO" id="GO:0006351">
    <property type="term" value="P:DNA-templated transcription"/>
    <property type="evidence" value="ECO:0007669"/>
    <property type="project" value="InterPro"/>
</dbReference>
<evidence type="ECO:0000256" key="1">
    <source>
        <dbReference type="ARBA" id="ARBA00022723"/>
    </source>
</evidence>
<dbReference type="SMART" id="SM00066">
    <property type="entry name" value="GAL4"/>
    <property type="match status" value="1"/>
</dbReference>
<evidence type="ECO:0000259" key="6">
    <source>
        <dbReference type="PROSITE" id="PS50048"/>
    </source>
</evidence>
<keyword evidence="4" id="KW-0539">Nucleus</keyword>
<dbReference type="Proteomes" id="UP000536275">
    <property type="component" value="Unassembled WGS sequence"/>
</dbReference>
<evidence type="ECO:0000256" key="2">
    <source>
        <dbReference type="ARBA" id="ARBA00023015"/>
    </source>
</evidence>
<dbReference type="InterPro" id="IPR051127">
    <property type="entry name" value="Fungal_SecMet_Regulators"/>
</dbReference>
<name>A0A8H6BUQ5_CANAX</name>
<feature type="region of interest" description="Disordered" evidence="5">
    <location>
        <begin position="1"/>
        <end position="24"/>
    </location>
</feature>
<dbReference type="Gene3D" id="4.10.240.10">
    <property type="entry name" value="Zn(2)-C6 fungal-type DNA-binding domain"/>
    <property type="match status" value="1"/>
</dbReference>
<reference evidence="7 8" key="1">
    <citation type="submission" date="2020-03" db="EMBL/GenBank/DDBJ databases">
        <title>FDA dAtabase for Regulatory Grade micrObial Sequences (FDA-ARGOS): Supporting development and validation of Infectious Disease Dx tests.</title>
        <authorList>
            <person name="Campos J."/>
            <person name="Goldberg B."/>
            <person name="Tallon L."/>
            <person name="Sadzewicz L."/>
            <person name="Vavikolanu K."/>
            <person name="Mehta A."/>
            <person name="Aluvathingal J."/>
            <person name="Nadendla S."/>
            <person name="Nandy P."/>
            <person name="Geyer C."/>
            <person name="Yan Y."/>
            <person name="Sichtig H."/>
        </authorList>
    </citation>
    <scope>NUCLEOTIDE SEQUENCE [LARGE SCALE GENOMIC DNA]</scope>
    <source>
        <strain evidence="7 8">FDAARGOS_656</strain>
    </source>
</reference>
<feature type="region of interest" description="Disordered" evidence="5">
    <location>
        <begin position="678"/>
        <end position="697"/>
    </location>
</feature>
<feature type="compositionally biased region" description="Low complexity" evidence="5">
    <location>
        <begin position="117"/>
        <end position="138"/>
    </location>
</feature>
<proteinExistence type="predicted"/>
<evidence type="ECO:0000313" key="8">
    <source>
        <dbReference type="Proteomes" id="UP000536275"/>
    </source>
</evidence>
<evidence type="ECO:0000256" key="4">
    <source>
        <dbReference type="ARBA" id="ARBA00023242"/>
    </source>
</evidence>
<dbReference type="Pfam" id="PF04082">
    <property type="entry name" value="Fungal_trans"/>
    <property type="match status" value="1"/>
</dbReference>
<dbReference type="GO" id="GO:0000981">
    <property type="term" value="F:DNA-binding transcription factor activity, RNA polymerase II-specific"/>
    <property type="evidence" value="ECO:0007669"/>
    <property type="project" value="InterPro"/>
</dbReference>
<dbReference type="InterPro" id="IPR007219">
    <property type="entry name" value="XnlR_reg_dom"/>
</dbReference>
<dbReference type="AlphaFoldDB" id="A0A8H6BUQ5"/>
<dbReference type="CDD" id="cd12148">
    <property type="entry name" value="fungal_TF_MHR"/>
    <property type="match status" value="1"/>
</dbReference>
<dbReference type="InterPro" id="IPR001138">
    <property type="entry name" value="Zn2Cys6_DnaBD"/>
</dbReference>
<feature type="compositionally biased region" description="Polar residues" evidence="5">
    <location>
        <begin position="97"/>
        <end position="116"/>
    </location>
</feature>
<dbReference type="Pfam" id="PF00172">
    <property type="entry name" value="Zn_clus"/>
    <property type="match status" value="1"/>
</dbReference>
<comment type="caution">
    <text evidence="7">The sequence shown here is derived from an EMBL/GenBank/DDBJ whole genome shotgun (WGS) entry which is preliminary data.</text>
</comment>
<evidence type="ECO:0000256" key="3">
    <source>
        <dbReference type="ARBA" id="ARBA00023163"/>
    </source>
</evidence>
<feature type="region of interest" description="Disordered" evidence="5">
    <location>
        <begin position="93"/>
        <end position="142"/>
    </location>
</feature>
<protein>
    <submittedName>
        <fullName evidence="7">Fungal specific transcription factor domain family protein</fullName>
    </submittedName>
</protein>
<feature type="compositionally biased region" description="Low complexity" evidence="5">
    <location>
        <begin position="678"/>
        <end position="695"/>
    </location>
</feature>
<keyword evidence="3" id="KW-0804">Transcription</keyword>
<dbReference type="PANTHER" id="PTHR47424">
    <property type="entry name" value="REGULATORY PROTEIN GAL4"/>
    <property type="match status" value="1"/>
</dbReference>
<dbReference type="GO" id="GO:0003677">
    <property type="term" value="F:DNA binding"/>
    <property type="evidence" value="ECO:0007669"/>
    <property type="project" value="InterPro"/>
</dbReference>
<organism evidence="7 8">
    <name type="scientific">Candida albicans</name>
    <name type="common">Yeast</name>
    <dbReference type="NCBI Taxonomy" id="5476"/>
    <lineage>
        <taxon>Eukaryota</taxon>
        <taxon>Fungi</taxon>
        <taxon>Dikarya</taxon>
        <taxon>Ascomycota</taxon>
        <taxon>Saccharomycotina</taxon>
        <taxon>Pichiomycetes</taxon>
        <taxon>Debaryomycetaceae</taxon>
        <taxon>Candida/Lodderomyces clade</taxon>
        <taxon>Candida</taxon>
    </lineage>
</organism>
<dbReference type="PROSITE" id="PS00463">
    <property type="entry name" value="ZN2_CY6_FUNGAL_1"/>
    <property type="match status" value="1"/>
</dbReference>
<gene>
    <name evidence="7" type="ORF">FOB64_004783</name>
</gene>